<protein>
    <recommendedName>
        <fullName evidence="3">Phosphoglycerate mutase</fullName>
    </recommendedName>
</protein>
<comment type="caution">
    <text evidence="1">The sequence shown here is derived from an EMBL/GenBank/DDBJ whole genome shotgun (WGS) entry which is preliminary data.</text>
</comment>
<evidence type="ECO:0000313" key="2">
    <source>
        <dbReference type="Proteomes" id="UP000178501"/>
    </source>
</evidence>
<sequence length="183" mass="19432">MNFEYRRHGLKNGNNISKEGLEAAEALGIELGRSRDYDVVVGGNESRTWQTLASFLLGLANYQHGQRALPPVANFGDGTLFKSWLDRGLADAVKKTGSNIRGLAAILTPEEFMAAAQNALQGVMNVAAQVSNGSVVIGFGHSPIIELAAIGAGMKLEDVPPLAELEGLEFEVADATVTVKPLK</sequence>
<accession>A0A1G1YFK5</accession>
<name>A0A1G1YFK5_9BACT</name>
<dbReference type="AlphaFoldDB" id="A0A1G1YFK5"/>
<evidence type="ECO:0000313" key="1">
    <source>
        <dbReference type="EMBL" id="OGY51059.1"/>
    </source>
</evidence>
<organism evidence="1 2">
    <name type="scientific">Candidatus Buchananbacteria bacterium RIFCSPHIGHO2_02_FULL_45_11b</name>
    <dbReference type="NCBI Taxonomy" id="1797541"/>
    <lineage>
        <taxon>Bacteria</taxon>
        <taxon>Candidatus Buchananiibacteriota</taxon>
    </lineage>
</organism>
<evidence type="ECO:0008006" key="3">
    <source>
        <dbReference type="Google" id="ProtNLM"/>
    </source>
</evidence>
<dbReference type="EMBL" id="MHIK01000039">
    <property type="protein sequence ID" value="OGY51059.1"/>
    <property type="molecule type" value="Genomic_DNA"/>
</dbReference>
<dbReference type="Proteomes" id="UP000178501">
    <property type="component" value="Unassembled WGS sequence"/>
</dbReference>
<proteinExistence type="predicted"/>
<gene>
    <name evidence="1" type="ORF">A3J65_04060</name>
</gene>
<reference evidence="1 2" key="1">
    <citation type="journal article" date="2016" name="Nat. Commun.">
        <title>Thousands of microbial genomes shed light on interconnected biogeochemical processes in an aquifer system.</title>
        <authorList>
            <person name="Anantharaman K."/>
            <person name="Brown C.T."/>
            <person name="Hug L.A."/>
            <person name="Sharon I."/>
            <person name="Castelle C.J."/>
            <person name="Probst A.J."/>
            <person name="Thomas B.C."/>
            <person name="Singh A."/>
            <person name="Wilkins M.J."/>
            <person name="Karaoz U."/>
            <person name="Brodie E.L."/>
            <person name="Williams K.H."/>
            <person name="Hubbard S.S."/>
            <person name="Banfield J.F."/>
        </authorList>
    </citation>
    <scope>NUCLEOTIDE SEQUENCE [LARGE SCALE GENOMIC DNA]</scope>
</reference>